<evidence type="ECO:0000313" key="1">
    <source>
        <dbReference type="EMBL" id="HHV66402.1"/>
    </source>
</evidence>
<comment type="caution">
    <text evidence="1">The sequence shown here is derived from an EMBL/GenBank/DDBJ whole genome shotgun (WGS) entry which is preliminary data.</text>
</comment>
<sequence length="186" mass="20080">MKPQCPVRLYGSAPVPYTVLWSAEDTMTLGLCRFSNGMIAACNAVAPGEGKPLFGKPHMQRQREAIIAGLCDTCGKPLAGRTKVSLSHASVRNGAAGLCVMQVEPLLHKECAAISLRHCPSLKRDIKNGTLFVRQVNKYRPQLALLTAAACLEFTGTAHSGAVGHAKIELLSWRDRNAEWLGTLTE</sequence>
<organism evidence="1 2">
    <name type="scientific">Brucella intermedia</name>
    <dbReference type="NCBI Taxonomy" id="94625"/>
    <lineage>
        <taxon>Bacteria</taxon>
        <taxon>Pseudomonadati</taxon>
        <taxon>Pseudomonadota</taxon>
        <taxon>Alphaproteobacteria</taxon>
        <taxon>Hyphomicrobiales</taxon>
        <taxon>Brucellaceae</taxon>
        <taxon>Brucella/Ochrobactrum group</taxon>
        <taxon>Brucella</taxon>
    </lineage>
</organism>
<evidence type="ECO:0000313" key="2">
    <source>
        <dbReference type="Proteomes" id="UP000551563"/>
    </source>
</evidence>
<dbReference type="AlphaFoldDB" id="A0A7V6P8H9"/>
<proteinExistence type="predicted"/>
<reference evidence="1 2" key="1">
    <citation type="journal article" date="2020" name="Biotechnol. Biofuels">
        <title>New insights from the biogas microbiome by comprehensive genome-resolved metagenomics of nearly 1600 species originating from multiple anaerobic digesters.</title>
        <authorList>
            <person name="Campanaro S."/>
            <person name="Treu L."/>
            <person name="Rodriguez-R L.M."/>
            <person name="Kovalovszki A."/>
            <person name="Ziels R.M."/>
            <person name="Maus I."/>
            <person name="Zhu X."/>
            <person name="Kougias P.G."/>
            <person name="Basile A."/>
            <person name="Luo G."/>
            <person name="Schluter A."/>
            <person name="Konstantinidis K.T."/>
            <person name="Angelidaki I."/>
        </authorList>
    </citation>
    <scope>NUCLEOTIDE SEQUENCE [LARGE SCALE GENOMIC DNA]</scope>
    <source>
        <strain evidence="1">AS04akNAM_66</strain>
    </source>
</reference>
<dbReference type="Proteomes" id="UP000551563">
    <property type="component" value="Unassembled WGS sequence"/>
</dbReference>
<accession>A0A7V6P8H9</accession>
<name>A0A7V6P8H9_9HYPH</name>
<dbReference type="EMBL" id="DUMN01000062">
    <property type="protein sequence ID" value="HHV66402.1"/>
    <property type="molecule type" value="Genomic_DNA"/>
</dbReference>
<gene>
    <name evidence="1" type="ORF">GXX48_01945</name>
</gene>
<protein>
    <submittedName>
        <fullName evidence="1">Uncharacterized protein</fullName>
    </submittedName>
</protein>